<name>A0AA39UHK0_9AGAR</name>
<gene>
    <name evidence="1" type="ORF">IW261DRAFT_1336744</name>
</gene>
<reference evidence="1" key="1">
    <citation type="submission" date="2023-06" db="EMBL/GenBank/DDBJ databases">
        <authorList>
            <consortium name="Lawrence Berkeley National Laboratory"/>
            <person name="Ahrendt S."/>
            <person name="Sahu N."/>
            <person name="Indic B."/>
            <person name="Wong-Bajracharya J."/>
            <person name="Merenyi Z."/>
            <person name="Ke H.-M."/>
            <person name="Monk M."/>
            <person name="Kocsube S."/>
            <person name="Drula E."/>
            <person name="Lipzen A."/>
            <person name="Balint B."/>
            <person name="Henrissat B."/>
            <person name="Andreopoulos B."/>
            <person name="Martin F.M."/>
            <person name="Harder C.B."/>
            <person name="Rigling D."/>
            <person name="Ford K.L."/>
            <person name="Foster G.D."/>
            <person name="Pangilinan J."/>
            <person name="Papanicolaou A."/>
            <person name="Barry K."/>
            <person name="LaButti K."/>
            <person name="Viragh M."/>
            <person name="Koriabine M."/>
            <person name="Yan M."/>
            <person name="Riley R."/>
            <person name="Champramary S."/>
            <person name="Plett K.L."/>
            <person name="Tsai I.J."/>
            <person name="Slot J."/>
            <person name="Sipos G."/>
            <person name="Plett J."/>
            <person name="Nagy L.G."/>
            <person name="Grigoriev I.V."/>
        </authorList>
    </citation>
    <scope>NUCLEOTIDE SEQUENCE</scope>
    <source>
        <strain evidence="1">ICMP 16352</strain>
    </source>
</reference>
<accession>A0AA39UHK0</accession>
<feature type="non-terminal residue" evidence="1">
    <location>
        <position position="1"/>
    </location>
</feature>
<comment type="caution">
    <text evidence="1">The sequence shown here is derived from an EMBL/GenBank/DDBJ whole genome shotgun (WGS) entry which is preliminary data.</text>
</comment>
<dbReference type="EMBL" id="JAUEPR010000012">
    <property type="protein sequence ID" value="KAK0479160.1"/>
    <property type="molecule type" value="Genomic_DNA"/>
</dbReference>
<keyword evidence="2" id="KW-1185">Reference proteome</keyword>
<evidence type="ECO:0000313" key="2">
    <source>
        <dbReference type="Proteomes" id="UP001175227"/>
    </source>
</evidence>
<evidence type="ECO:0008006" key="3">
    <source>
        <dbReference type="Google" id="ProtNLM"/>
    </source>
</evidence>
<sequence length="494" mass="57021">YTGNNGAIPSTFADIPCADLGVDGVFKKLEATLSVSDSFGLGFDHSILKPYVARNDNFGTVYSHLRRYWYVPSINVFKWAFRSEEERDTMMREMVFVHGRIRTRRVPPRRVSRGSSRLWAISHAWVDDNDRVNVMTPINGYEWPVPMPKDANLDLIRIEMLNHGAEFAWLDVLCLRQEGGKGEHLRLEEWKLDVPTIGWVYSDRARVVCYFNGLGRPLHLTRDYFESDRCWFRRAWTLQEITDDVIIGGETGDDIIEKEVRQMFDERLACLRQLRKRGSCLDLVSEMRTRVSSKPLDKVAGLAYLLNLDCIPIYDAEMSDANAWEVLLDAMSSWSRAELFFYFPEPGNGKKYWRPSWQQIMTMKHCQRSSFLSLGRVRVGDRYEGCFINSADVRGLDEGLEEEEPRQGEIFFENPTGVSCTFKISADHSYPIPNGSYALVGARHWYWGYPVGPWVVGRLKKVGEFEKLSVFSLADDELIKIRKLRLDKVKISLC</sequence>
<dbReference type="Proteomes" id="UP001175227">
    <property type="component" value="Unassembled WGS sequence"/>
</dbReference>
<protein>
    <recommendedName>
        <fullName evidence="3">Heterokaryon incompatibility domain-containing protein</fullName>
    </recommendedName>
</protein>
<organism evidence="1 2">
    <name type="scientific">Armillaria novae-zelandiae</name>
    <dbReference type="NCBI Taxonomy" id="153914"/>
    <lineage>
        <taxon>Eukaryota</taxon>
        <taxon>Fungi</taxon>
        <taxon>Dikarya</taxon>
        <taxon>Basidiomycota</taxon>
        <taxon>Agaricomycotina</taxon>
        <taxon>Agaricomycetes</taxon>
        <taxon>Agaricomycetidae</taxon>
        <taxon>Agaricales</taxon>
        <taxon>Marasmiineae</taxon>
        <taxon>Physalacriaceae</taxon>
        <taxon>Armillaria</taxon>
    </lineage>
</organism>
<evidence type="ECO:0000313" key="1">
    <source>
        <dbReference type="EMBL" id="KAK0479160.1"/>
    </source>
</evidence>
<dbReference type="AlphaFoldDB" id="A0AA39UHK0"/>
<proteinExistence type="predicted"/>